<dbReference type="Proteomes" id="UP000242381">
    <property type="component" value="Unassembled WGS sequence"/>
</dbReference>
<dbReference type="GO" id="GO:0005794">
    <property type="term" value="C:Golgi apparatus"/>
    <property type="evidence" value="ECO:0007669"/>
    <property type="project" value="TreeGrafter"/>
</dbReference>
<name>A0A1X0RR60_RHIZD</name>
<gene>
    <name evidence="1" type="ORF">BCV71DRAFT_258030</name>
</gene>
<dbReference type="AlphaFoldDB" id="A0A1X0RR60"/>
<evidence type="ECO:0000313" key="2">
    <source>
        <dbReference type="Proteomes" id="UP000242381"/>
    </source>
</evidence>
<sequence length="287" mass="33311">MCILFWTVENHPKYKFIFAGNRDEFLRRPTARARFWEEADENILGGIDLEAHPMDNVKNGTWLGINRQGKFAALTNFREQRFKGTVTRGALVRDFLYSRDPVHMAIDYVKSRAEDFGGFSLICFDFGNKNQIEMMYITNRENQLVTELEPEKIYGLSNSILTKPWPKVDQGKELFEKIIKSGNNDPKELTEALFDMLSTSQPMTDTENVDTIMNDLKERIFIPKFDFPAITGIKEPSYGTRTSTVVLIDYDDNVTFVERDWYDSNLSLCKSGECDERSFRFQIDHVL</sequence>
<dbReference type="Pfam" id="PF05742">
    <property type="entry name" value="TANGO2"/>
    <property type="match status" value="1"/>
</dbReference>
<reference evidence="1 2" key="1">
    <citation type="journal article" date="2016" name="Proc. Natl. Acad. Sci. U.S.A.">
        <title>Lipid metabolic changes in an early divergent fungus govern the establishment of a mutualistic symbiosis with endobacteria.</title>
        <authorList>
            <person name="Lastovetsky O.A."/>
            <person name="Gaspar M.L."/>
            <person name="Mondo S.J."/>
            <person name="LaButti K.M."/>
            <person name="Sandor L."/>
            <person name="Grigoriev I.V."/>
            <person name="Henry S.A."/>
            <person name="Pawlowska T.E."/>
        </authorList>
    </citation>
    <scope>NUCLEOTIDE SEQUENCE [LARGE SCALE GENOMIC DNA]</scope>
    <source>
        <strain evidence="1 2">ATCC 11559</strain>
    </source>
</reference>
<accession>A0A1X0RR60</accession>
<dbReference type="InterPro" id="IPR008551">
    <property type="entry name" value="TANGO2"/>
</dbReference>
<dbReference type="PANTHER" id="PTHR17985:SF8">
    <property type="entry name" value="TRANSPORT AND GOLGI ORGANIZATION PROTEIN 2 HOMOLOG"/>
    <property type="match status" value="1"/>
</dbReference>
<dbReference type="EMBL" id="KV921474">
    <property type="protein sequence ID" value="ORE14401.1"/>
    <property type="molecule type" value="Genomic_DNA"/>
</dbReference>
<dbReference type="GO" id="GO:0009306">
    <property type="term" value="P:protein secretion"/>
    <property type="evidence" value="ECO:0007669"/>
    <property type="project" value="TreeGrafter"/>
</dbReference>
<proteinExistence type="predicted"/>
<protein>
    <submittedName>
        <fullName evidence="1">DUF833-domain-containing protein</fullName>
    </submittedName>
</protein>
<dbReference type="PANTHER" id="PTHR17985">
    <property type="entry name" value="SER/THR-RICH PROTEIN T10 IN DGCR REGION"/>
    <property type="match status" value="1"/>
</dbReference>
<dbReference type="OMA" id="FAWRPGH"/>
<evidence type="ECO:0000313" key="1">
    <source>
        <dbReference type="EMBL" id="ORE14401.1"/>
    </source>
</evidence>
<organism evidence="1 2">
    <name type="scientific">Rhizopus microsporus</name>
    <dbReference type="NCBI Taxonomy" id="58291"/>
    <lineage>
        <taxon>Eukaryota</taxon>
        <taxon>Fungi</taxon>
        <taxon>Fungi incertae sedis</taxon>
        <taxon>Mucoromycota</taxon>
        <taxon>Mucoromycotina</taxon>
        <taxon>Mucoromycetes</taxon>
        <taxon>Mucorales</taxon>
        <taxon>Mucorineae</taxon>
        <taxon>Rhizopodaceae</taxon>
        <taxon>Rhizopus</taxon>
    </lineage>
</organism>
<dbReference type="VEuPathDB" id="FungiDB:BCV72DRAFT_305564"/>
<dbReference type="GO" id="GO:0007030">
    <property type="term" value="P:Golgi organization"/>
    <property type="evidence" value="ECO:0007669"/>
    <property type="project" value="TreeGrafter"/>
</dbReference>